<dbReference type="Gene3D" id="3.40.640.10">
    <property type="entry name" value="Type I PLP-dependent aspartate aminotransferase-like (Major domain)"/>
    <property type="match status" value="1"/>
</dbReference>
<protein>
    <submittedName>
        <fullName evidence="6">Pyridoxal phosphate-dependent transferase</fullName>
    </submittedName>
</protein>
<dbReference type="InterPro" id="IPR015422">
    <property type="entry name" value="PyrdxlP-dep_Trfase_small"/>
</dbReference>
<dbReference type="GO" id="GO:0019346">
    <property type="term" value="P:transsulfuration"/>
    <property type="evidence" value="ECO:0007669"/>
    <property type="project" value="InterPro"/>
</dbReference>
<evidence type="ECO:0000313" key="6">
    <source>
        <dbReference type="EMBL" id="KAK0610666.1"/>
    </source>
</evidence>
<evidence type="ECO:0000256" key="1">
    <source>
        <dbReference type="ARBA" id="ARBA00001933"/>
    </source>
</evidence>
<keyword evidence="2 5" id="KW-0663">Pyridoxal phosphate</keyword>
<comment type="pathway">
    <text evidence="3">Amino-acid biosynthesis; L-methionine biosynthesis via de novo pathway.</text>
</comment>
<dbReference type="PANTHER" id="PTHR42699:SF1">
    <property type="entry name" value="CYSTATHIONINE GAMMA-SYNTHASE-RELATED"/>
    <property type="match status" value="1"/>
</dbReference>
<dbReference type="InterPro" id="IPR000277">
    <property type="entry name" value="Cys/Met-Metab_PyrdxlP-dep_enz"/>
</dbReference>
<comment type="similarity">
    <text evidence="4">Belongs to the trans-sulfuration enzymes family. MET7 subfamily.</text>
</comment>
<dbReference type="SUPFAM" id="SSF53383">
    <property type="entry name" value="PLP-dependent transferases"/>
    <property type="match status" value="1"/>
</dbReference>
<evidence type="ECO:0000256" key="3">
    <source>
        <dbReference type="ARBA" id="ARBA00034478"/>
    </source>
</evidence>
<dbReference type="Proteomes" id="UP001174934">
    <property type="component" value="Unassembled WGS sequence"/>
</dbReference>
<dbReference type="FunFam" id="3.90.1150.10:FF:000063">
    <property type="entry name" value="Probable cystathionine gamma-synthase"/>
    <property type="match status" value="1"/>
</dbReference>
<comment type="cofactor">
    <cofactor evidence="1 5">
        <name>pyridoxal 5'-phosphate</name>
        <dbReference type="ChEBI" id="CHEBI:597326"/>
    </cofactor>
</comment>
<gene>
    <name evidence="6" type="ORF">B0T17DRAFT_610916</name>
</gene>
<dbReference type="InterPro" id="IPR015424">
    <property type="entry name" value="PyrdxlP-dep_Trfase"/>
</dbReference>
<dbReference type="PANTHER" id="PTHR42699">
    <property type="match status" value="1"/>
</dbReference>
<evidence type="ECO:0000256" key="2">
    <source>
        <dbReference type="ARBA" id="ARBA00022898"/>
    </source>
</evidence>
<dbReference type="AlphaFoldDB" id="A0AA39T169"/>
<name>A0AA39T169_9PEZI</name>
<dbReference type="Gene3D" id="3.90.1150.10">
    <property type="entry name" value="Aspartate Aminotransferase, domain 1"/>
    <property type="match status" value="1"/>
</dbReference>
<dbReference type="GO" id="GO:0030170">
    <property type="term" value="F:pyridoxal phosphate binding"/>
    <property type="evidence" value="ECO:0007669"/>
    <property type="project" value="InterPro"/>
</dbReference>
<dbReference type="InterPro" id="IPR015421">
    <property type="entry name" value="PyrdxlP-dep_Trfase_major"/>
</dbReference>
<evidence type="ECO:0000313" key="7">
    <source>
        <dbReference type="Proteomes" id="UP001174934"/>
    </source>
</evidence>
<evidence type="ECO:0000256" key="4">
    <source>
        <dbReference type="ARBA" id="ARBA00061376"/>
    </source>
</evidence>
<dbReference type="Pfam" id="PF01053">
    <property type="entry name" value="Cys_Met_Meta_PP"/>
    <property type="match status" value="1"/>
</dbReference>
<keyword evidence="6" id="KW-0808">Transferase</keyword>
<keyword evidence="7" id="KW-1185">Reference proteome</keyword>
<reference evidence="6" key="1">
    <citation type="submission" date="2023-06" db="EMBL/GenBank/DDBJ databases">
        <title>Genome-scale phylogeny and comparative genomics of the fungal order Sordariales.</title>
        <authorList>
            <consortium name="Lawrence Berkeley National Laboratory"/>
            <person name="Hensen N."/>
            <person name="Bonometti L."/>
            <person name="Westerberg I."/>
            <person name="Brannstrom I.O."/>
            <person name="Guillou S."/>
            <person name="Cros-Aarteil S."/>
            <person name="Calhoun S."/>
            <person name="Haridas S."/>
            <person name="Kuo A."/>
            <person name="Mondo S."/>
            <person name="Pangilinan J."/>
            <person name="Riley R."/>
            <person name="LaButti K."/>
            <person name="Andreopoulos B."/>
            <person name="Lipzen A."/>
            <person name="Chen C."/>
            <person name="Yanf M."/>
            <person name="Daum C."/>
            <person name="Ng V."/>
            <person name="Clum A."/>
            <person name="Steindorff A."/>
            <person name="Ohm R."/>
            <person name="Martin F."/>
            <person name="Silar P."/>
            <person name="Natvig D."/>
            <person name="Lalanne C."/>
            <person name="Gautier V."/>
            <person name="Ament-velasquez S.L."/>
            <person name="Kruys A."/>
            <person name="Hutchinson M.I."/>
            <person name="Powell A.J."/>
            <person name="Barry K."/>
            <person name="Miller A.N."/>
            <person name="Grigoriev I.V."/>
            <person name="Debuchy R."/>
            <person name="Gladieux P."/>
            <person name="Thoren M.H."/>
            <person name="Johannesson H."/>
        </authorList>
    </citation>
    <scope>NUCLEOTIDE SEQUENCE</scope>
    <source>
        <strain evidence="6">SMH3391-2</strain>
    </source>
</reference>
<dbReference type="InterPro" id="IPR051750">
    <property type="entry name" value="Trans-sulfuration_enzymes"/>
</dbReference>
<organism evidence="6 7">
    <name type="scientific">Bombardia bombarda</name>
    <dbReference type="NCBI Taxonomy" id="252184"/>
    <lineage>
        <taxon>Eukaryota</taxon>
        <taxon>Fungi</taxon>
        <taxon>Dikarya</taxon>
        <taxon>Ascomycota</taxon>
        <taxon>Pezizomycotina</taxon>
        <taxon>Sordariomycetes</taxon>
        <taxon>Sordariomycetidae</taxon>
        <taxon>Sordariales</taxon>
        <taxon>Lasiosphaeriaceae</taxon>
        <taxon>Bombardia</taxon>
    </lineage>
</organism>
<sequence length="571" mass="62695">MATLDAPESICLGESLPPKDQHAVGVHLPKWADTVGWASREPRVVEAMTTGYPRFFIPRVVDQLAERLAKAAYMQLFAVTLNGGIAKICPYLINQRDAENLDSKERIFVVSYPAALSATAKAIPRETRFAADSARCQIAARFASGQSCPDLPVDPADVFLYPTGMAAISEAAAAIKACRPNNDHQPCVVAVFGCFPFLPSSNKSVTNIPSPRFLYVDTFKTLTRILNFHTTLHKYSESEIDTLESQLTLGTLALDALFTEFPGNPLLQSPNLGRLHALSRKHNFILVVDDTVGTYANLALLPACNVICTSLTKMFSGACNVMGGSVVVSPRSPHHGALSAALQQADNNNPNTWFPQDVITMAENSHDFLIRARQASTNTLSILAILRDHPTVKSVYYPLDSPTQHIYEQFRRKEGGYGFLLSIEFVRPAGAMAFYDNLDVAKGPSLGANFTLCCAYTLLAHYKELEWAAEFGVVEHLVRISVGLEGEEWLVERVGRALRGRGRLLFEDGDEDWDIVENKEWGVDERFIIATEFTHIKDKAKDFDAALSMLHPKGLGSPIPLFGCAGCEPFA</sequence>
<accession>A0AA39T169</accession>
<dbReference type="EMBL" id="JAULSR010000010">
    <property type="protein sequence ID" value="KAK0610666.1"/>
    <property type="molecule type" value="Genomic_DNA"/>
</dbReference>
<proteinExistence type="inferred from homology"/>
<comment type="caution">
    <text evidence="6">The sequence shown here is derived from an EMBL/GenBank/DDBJ whole genome shotgun (WGS) entry which is preliminary data.</text>
</comment>
<dbReference type="GO" id="GO:0003962">
    <property type="term" value="F:cystathionine gamma-synthase activity"/>
    <property type="evidence" value="ECO:0007669"/>
    <property type="project" value="TreeGrafter"/>
</dbReference>
<evidence type="ECO:0000256" key="5">
    <source>
        <dbReference type="RuleBase" id="RU362118"/>
    </source>
</evidence>